<dbReference type="PANTHER" id="PTHR47074:SF48">
    <property type="entry name" value="POLYNUCLEOTIDYL TRANSFERASE, RIBONUCLEASE H-LIKE SUPERFAMILY PROTEIN"/>
    <property type="match status" value="1"/>
</dbReference>
<comment type="caution">
    <text evidence="2">The sequence shown here is derived from an EMBL/GenBank/DDBJ whole genome shotgun (WGS) entry which is preliminary data.</text>
</comment>
<proteinExistence type="predicted"/>
<feature type="domain" description="RNase H type-1" evidence="1">
    <location>
        <begin position="44"/>
        <end position="165"/>
    </location>
</feature>
<evidence type="ECO:0000313" key="3">
    <source>
        <dbReference type="Proteomes" id="UP000237105"/>
    </source>
</evidence>
<keyword evidence="3" id="KW-1185">Reference proteome</keyword>
<dbReference type="GO" id="GO:0004523">
    <property type="term" value="F:RNA-DNA hybrid ribonuclease activity"/>
    <property type="evidence" value="ECO:0007669"/>
    <property type="project" value="InterPro"/>
</dbReference>
<dbReference type="GO" id="GO:0003676">
    <property type="term" value="F:nucleic acid binding"/>
    <property type="evidence" value="ECO:0007669"/>
    <property type="project" value="InterPro"/>
</dbReference>
<dbReference type="Pfam" id="PF13456">
    <property type="entry name" value="RVT_3"/>
    <property type="match status" value="1"/>
</dbReference>
<dbReference type="AlphaFoldDB" id="A0A2P5C600"/>
<dbReference type="InterPro" id="IPR012337">
    <property type="entry name" value="RNaseH-like_sf"/>
</dbReference>
<evidence type="ECO:0000313" key="2">
    <source>
        <dbReference type="EMBL" id="PON56414.1"/>
    </source>
</evidence>
<dbReference type="Proteomes" id="UP000237105">
    <property type="component" value="Unassembled WGS sequence"/>
</dbReference>
<dbReference type="CDD" id="cd06222">
    <property type="entry name" value="RNase_H_like"/>
    <property type="match status" value="1"/>
</dbReference>
<accession>A0A2P5C600</accession>
<dbReference type="PANTHER" id="PTHR47074">
    <property type="entry name" value="BNAC02G40300D PROTEIN"/>
    <property type="match status" value="1"/>
</dbReference>
<sequence length="189" mass="20776">MVDFVGSSIFEFQQAIFRIDPTVKAPSSSCEHWTAPDVGCLKLNIDVAISEDYGWIGIGAVVRDLTGRILAVCCKKLKGLFDSYTIKLLAMRESLYFAIDSGFIAAVLENDSLKAVLVVHTKSNDLFATSLIVADIISLLSINGGGFYNFVRHSGNKVAHSLAKFSSSMFWYEEIPNCIINLVANDLHF</sequence>
<protein>
    <submittedName>
        <fullName evidence="2">Ribonuclease H-like domain containing protein</fullName>
    </submittedName>
</protein>
<gene>
    <name evidence="2" type="ORF">PanWU01x14_181070</name>
</gene>
<dbReference type="InterPro" id="IPR052929">
    <property type="entry name" value="RNase_H-like_EbsB-rel"/>
</dbReference>
<reference evidence="3" key="1">
    <citation type="submission" date="2016-06" db="EMBL/GenBank/DDBJ databases">
        <title>Parallel loss of symbiosis genes in relatives of nitrogen-fixing non-legume Parasponia.</title>
        <authorList>
            <person name="Van Velzen R."/>
            <person name="Holmer R."/>
            <person name="Bu F."/>
            <person name="Rutten L."/>
            <person name="Van Zeijl A."/>
            <person name="Liu W."/>
            <person name="Santuari L."/>
            <person name="Cao Q."/>
            <person name="Sharma T."/>
            <person name="Shen D."/>
            <person name="Roswanjaya Y."/>
            <person name="Wardhani T."/>
            <person name="Kalhor M.S."/>
            <person name="Jansen J."/>
            <person name="Van den Hoogen J."/>
            <person name="Gungor B."/>
            <person name="Hartog M."/>
            <person name="Hontelez J."/>
            <person name="Verver J."/>
            <person name="Yang W.-C."/>
            <person name="Schijlen E."/>
            <person name="Repin R."/>
            <person name="Schilthuizen M."/>
            <person name="Schranz E."/>
            <person name="Heidstra R."/>
            <person name="Miyata K."/>
            <person name="Fedorova E."/>
            <person name="Kohlen W."/>
            <person name="Bisseling T."/>
            <person name="Smit S."/>
            <person name="Geurts R."/>
        </authorList>
    </citation>
    <scope>NUCLEOTIDE SEQUENCE [LARGE SCALE GENOMIC DNA]</scope>
    <source>
        <strain evidence="3">cv. WU1-14</strain>
    </source>
</reference>
<evidence type="ECO:0000259" key="1">
    <source>
        <dbReference type="Pfam" id="PF13456"/>
    </source>
</evidence>
<dbReference type="InterPro" id="IPR044730">
    <property type="entry name" value="RNase_H-like_dom_plant"/>
</dbReference>
<dbReference type="SUPFAM" id="SSF53098">
    <property type="entry name" value="Ribonuclease H-like"/>
    <property type="match status" value="1"/>
</dbReference>
<dbReference type="OrthoDB" id="1749524at2759"/>
<dbReference type="InterPro" id="IPR002156">
    <property type="entry name" value="RNaseH_domain"/>
</dbReference>
<dbReference type="EMBL" id="JXTB01000171">
    <property type="protein sequence ID" value="PON56414.1"/>
    <property type="molecule type" value="Genomic_DNA"/>
</dbReference>
<organism evidence="2 3">
    <name type="scientific">Parasponia andersonii</name>
    <name type="common">Sponia andersonii</name>
    <dbReference type="NCBI Taxonomy" id="3476"/>
    <lineage>
        <taxon>Eukaryota</taxon>
        <taxon>Viridiplantae</taxon>
        <taxon>Streptophyta</taxon>
        <taxon>Embryophyta</taxon>
        <taxon>Tracheophyta</taxon>
        <taxon>Spermatophyta</taxon>
        <taxon>Magnoliopsida</taxon>
        <taxon>eudicotyledons</taxon>
        <taxon>Gunneridae</taxon>
        <taxon>Pentapetalae</taxon>
        <taxon>rosids</taxon>
        <taxon>fabids</taxon>
        <taxon>Rosales</taxon>
        <taxon>Cannabaceae</taxon>
        <taxon>Parasponia</taxon>
    </lineage>
</organism>
<name>A0A2P5C600_PARAD</name>